<name>A0A1H5VSY6_9RHOB</name>
<keyword evidence="2 14" id="KW-0444">Lipid biosynthesis</keyword>
<feature type="binding site" evidence="16">
    <location>
        <begin position="249"/>
        <end position="250"/>
    </location>
    <ligand>
        <name>substrate</name>
    </ligand>
</feature>
<evidence type="ECO:0000256" key="1">
    <source>
        <dbReference type="ARBA" id="ARBA00011009"/>
    </source>
</evidence>
<comment type="similarity">
    <text evidence="1 14 18">Belongs to the NAD-dependent glycerol-3-phosphate dehydrogenase family.</text>
</comment>
<evidence type="ECO:0000256" key="17">
    <source>
        <dbReference type="PIRSR" id="PIRSR000114-3"/>
    </source>
</evidence>
<dbReference type="Pfam" id="PF01210">
    <property type="entry name" value="NAD_Gly3P_dh_N"/>
    <property type="match status" value="1"/>
</dbReference>
<dbReference type="Gene3D" id="3.40.50.720">
    <property type="entry name" value="NAD(P)-binding Rossmann-like Domain"/>
    <property type="match status" value="1"/>
</dbReference>
<keyword evidence="8 14" id="KW-0594">Phospholipid biosynthesis</keyword>
<dbReference type="GO" id="GO:0005975">
    <property type="term" value="P:carbohydrate metabolic process"/>
    <property type="evidence" value="ECO:0007669"/>
    <property type="project" value="InterPro"/>
</dbReference>
<feature type="binding site" evidence="14">
    <location>
        <position position="250"/>
    </location>
    <ligand>
        <name>sn-glycerol 3-phosphate</name>
        <dbReference type="ChEBI" id="CHEBI:57597"/>
    </ligand>
</feature>
<feature type="active site" description="Proton acceptor" evidence="14 15">
    <location>
        <position position="185"/>
    </location>
</feature>
<keyword evidence="14" id="KW-0963">Cytoplasm</keyword>
<evidence type="ECO:0000256" key="14">
    <source>
        <dbReference type="HAMAP-Rule" id="MF_00394"/>
    </source>
</evidence>
<evidence type="ECO:0000256" key="3">
    <source>
        <dbReference type="ARBA" id="ARBA00022741"/>
    </source>
</evidence>
<dbReference type="HAMAP" id="MF_00394">
    <property type="entry name" value="NAD_Glyc3P_dehydrog"/>
    <property type="match status" value="1"/>
</dbReference>
<dbReference type="GO" id="GO:0141152">
    <property type="term" value="F:glycerol-3-phosphate dehydrogenase (NAD+) activity"/>
    <property type="evidence" value="ECO:0007669"/>
    <property type="project" value="RHEA"/>
</dbReference>
<keyword evidence="3 14" id="KW-0547">Nucleotide-binding</keyword>
<comment type="caution">
    <text evidence="14">Lacks conserved residue(s) required for the propagation of feature annotation.</text>
</comment>
<feature type="binding site" evidence="14">
    <location>
        <position position="238"/>
    </location>
    <ligand>
        <name>sn-glycerol 3-phosphate</name>
        <dbReference type="ChEBI" id="CHEBI:57597"/>
    </ligand>
</feature>
<dbReference type="InterPro" id="IPR036291">
    <property type="entry name" value="NAD(P)-bd_dom_sf"/>
</dbReference>
<evidence type="ECO:0000259" key="19">
    <source>
        <dbReference type="Pfam" id="PF01210"/>
    </source>
</evidence>
<dbReference type="PIRSF" id="PIRSF000114">
    <property type="entry name" value="Glycerol-3-P_dh"/>
    <property type="match status" value="1"/>
</dbReference>
<evidence type="ECO:0000256" key="18">
    <source>
        <dbReference type="RuleBase" id="RU000437"/>
    </source>
</evidence>
<dbReference type="InterPro" id="IPR011128">
    <property type="entry name" value="G3P_DH_NAD-dep_N"/>
</dbReference>
<evidence type="ECO:0000256" key="11">
    <source>
        <dbReference type="ARBA" id="ARBA00066687"/>
    </source>
</evidence>
<feature type="binding site" evidence="14">
    <location>
        <position position="134"/>
    </location>
    <ligand>
        <name>NADPH</name>
        <dbReference type="ChEBI" id="CHEBI:57783"/>
    </ligand>
</feature>
<feature type="binding site" evidence="17">
    <location>
        <position position="249"/>
    </location>
    <ligand>
        <name>NAD(+)</name>
        <dbReference type="ChEBI" id="CHEBI:57540"/>
    </ligand>
</feature>
<evidence type="ECO:0000313" key="21">
    <source>
        <dbReference type="EMBL" id="SEF89961.1"/>
    </source>
</evidence>
<feature type="binding site" evidence="16">
    <location>
        <position position="102"/>
    </location>
    <ligand>
        <name>substrate</name>
    </ligand>
</feature>
<dbReference type="InterPro" id="IPR006109">
    <property type="entry name" value="G3P_DH_NAD-dep_C"/>
</dbReference>
<keyword evidence="4 14" id="KW-0521">NADP</keyword>
<evidence type="ECO:0000256" key="7">
    <source>
        <dbReference type="ARBA" id="ARBA00023098"/>
    </source>
</evidence>
<feature type="binding site" evidence="17">
    <location>
        <begin position="7"/>
        <end position="12"/>
    </location>
    <ligand>
        <name>NAD(+)</name>
        <dbReference type="ChEBI" id="CHEBI:57540"/>
    </ligand>
</feature>
<evidence type="ECO:0000256" key="16">
    <source>
        <dbReference type="PIRSR" id="PIRSR000114-2"/>
    </source>
</evidence>
<keyword evidence="7 14" id="KW-0443">Lipid metabolism</keyword>
<evidence type="ECO:0000256" key="2">
    <source>
        <dbReference type="ARBA" id="ARBA00022516"/>
    </source>
</evidence>
<comment type="subcellular location">
    <subcellularLocation>
        <location evidence="14">Cytoplasm</location>
    </subcellularLocation>
</comment>
<feature type="domain" description="Glycerol-3-phosphate dehydrogenase NAD-dependent C-terminal" evidence="20">
    <location>
        <begin position="174"/>
        <end position="309"/>
    </location>
</feature>
<comment type="pathway">
    <text evidence="14">Membrane lipid metabolism; glycerophospholipid metabolism.</text>
</comment>
<keyword evidence="6 14" id="KW-0520">NAD</keyword>
<proteinExistence type="inferred from homology"/>
<dbReference type="InterPro" id="IPR006168">
    <property type="entry name" value="G3P_DH_NAD-dep"/>
</dbReference>
<dbReference type="Pfam" id="PF07479">
    <property type="entry name" value="NAD_Gly3P_dh_C"/>
    <property type="match status" value="1"/>
</dbReference>
<keyword evidence="5 14" id="KW-0560">Oxidoreductase</keyword>
<dbReference type="SUPFAM" id="SSF51735">
    <property type="entry name" value="NAD(P)-binding Rossmann-fold domains"/>
    <property type="match status" value="1"/>
</dbReference>
<feature type="binding site" evidence="14">
    <location>
        <position position="249"/>
    </location>
    <ligand>
        <name>NADPH</name>
        <dbReference type="ChEBI" id="CHEBI:57783"/>
    </ligand>
</feature>
<organism evidence="21 22">
    <name type="scientific">Jhaorihella thermophila</name>
    <dbReference type="NCBI Taxonomy" id="488547"/>
    <lineage>
        <taxon>Bacteria</taxon>
        <taxon>Pseudomonadati</taxon>
        <taxon>Pseudomonadota</taxon>
        <taxon>Alphaproteobacteria</taxon>
        <taxon>Rhodobacterales</taxon>
        <taxon>Paracoccaceae</taxon>
        <taxon>Jhaorihella</taxon>
    </lineage>
</organism>
<gene>
    <name evidence="14" type="primary">gpsA</name>
    <name evidence="21" type="ORF">SAMN05421751_106200</name>
</gene>
<evidence type="ECO:0000256" key="5">
    <source>
        <dbReference type="ARBA" id="ARBA00023002"/>
    </source>
</evidence>
<evidence type="ECO:0000256" key="4">
    <source>
        <dbReference type="ARBA" id="ARBA00022857"/>
    </source>
</evidence>
<dbReference type="Gene3D" id="1.10.1040.10">
    <property type="entry name" value="N-(1-d-carboxylethyl)-l-norvaline Dehydrogenase, domain 2"/>
    <property type="match status" value="1"/>
</dbReference>
<dbReference type="GO" id="GO:0051287">
    <property type="term" value="F:NAD binding"/>
    <property type="evidence" value="ECO:0007669"/>
    <property type="project" value="InterPro"/>
</dbReference>
<dbReference type="SUPFAM" id="SSF48179">
    <property type="entry name" value="6-phosphogluconate dehydrogenase C-terminal domain-like"/>
    <property type="match status" value="1"/>
</dbReference>
<evidence type="ECO:0000256" key="9">
    <source>
        <dbReference type="ARBA" id="ARBA00023264"/>
    </source>
</evidence>
<accession>A0A1H5VSY6</accession>
<feature type="binding site" evidence="14">
    <location>
        <position position="130"/>
    </location>
    <ligand>
        <name>sn-glycerol 3-phosphate</name>
        <dbReference type="ChEBI" id="CHEBI:57597"/>
    </ligand>
</feature>
<feature type="binding site" evidence="14">
    <location>
        <position position="132"/>
    </location>
    <ligand>
        <name>sn-glycerol 3-phosphate</name>
        <dbReference type="ChEBI" id="CHEBI:57597"/>
    </ligand>
</feature>
<dbReference type="GO" id="GO:0046167">
    <property type="term" value="P:glycerol-3-phosphate biosynthetic process"/>
    <property type="evidence" value="ECO:0007669"/>
    <property type="project" value="UniProtKB-UniRule"/>
</dbReference>
<dbReference type="RefSeq" id="WP_104007875.1">
    <property type="nucleotide sequence ID" value="NZ_FNVD01000006.1"/>
</dbReference>
<sequence>MTVAVLGAGAFGTALAISLAGNGPVVLWARSADHARAMRAARENAARLPGVRLPDAIAMTSDISDIAACDTILLAVPMQRLRSVLEEHAGALDGRVLVACCKGVELHSGLGPVGVIAETLPDARPALLTGPSFAHDIARGLPTALTLACADAGLGKTLQQALNTANLRIYRTTDTIGAELGGALKNVIAIACGAVIGAGLGDSARAALMTRGYAEMQRMALALGARPETLAGLSGFGDLALTCTSDQSRNYRLGLALGRGDCFDPSVTVEGAATAQAVAEKARGMGLEMPITDCVVGMLDHNLTIDEAMARLLARPLKEE</sequence>
<dbReference type="GO" id="GO:0006650">
    <property type="term" value="P:glycerophospholipid metabolic process"/>
    <property type="evidence" value="ECO:0007669"/>
    <property type="project" value="UniProtKB-UniRule"/>
</dbReference>
<evidence type="ECO:0000256" key="15">
    <source>
        <dbReference type="PIRSR" id="PIRSR000114-1"/>
    </source>
</evidence>
<feature type="binding site" evidence="14">
    <location>
        <position position="185"/>
    </location>
    <ligand>
        <name>sn-glycerol 3-phosphate</name>
        <dbReference type="ChEBI" id="CHEBI:57597"/>
    </ligand>
</feature>
<comment type="catalytic activity">
    <reaction evidence="10">
        <text>sn-glycerol 3-phosphate + NADP(+) = dihydroxyacetone phosphate + NADPH + H(+)</text>
        <dbReference type="Rhea" id="RHEA:11096"/>
        <dbReference type="ChEBI" id="CHEBI:15378"/>
        <dbReference type="ChEBI" id="CHEBI:57597"/>
        <dbReference type="ChEBI" id="CHEBI:57642"/>
        <dbReference type="ChEBI" id="CHEBI:57783"/>
        <dbReference type="ChEBI" id="CHEBI:58349"/>
        <dbReference type="EC" id="1.1.1.94"/>
    </reaction>
    <physiologicalReaction direction="right-to-left" evidence="10">
        <dbReference type="Rhea" id="RHEA:11098"/>
    </physiologicalReaction>
</comment>
<feature type="binding site" evidence="14">
    <location>
        <position position="102"/>
    </location>
    <ligand>
        <name>sn-glycerol 3-phosphate</name>
        <dbReference type="ChEBI" id="CHEBI:57597"/>
    </ligand>
</feature>
<feature type="binding site" evidence="14">
    <location>
        <position position="11"/>
    </location>
    <ligand>
        <name>NADPH</name>
        <dbReference type="ChEBI" id="CHEBI:57783"/>
    </ligand>
</feature>
<feature type="binding site" evidence="14">
    <location>
        <position position="102"/>
    </location>
    <ligand>
        <name>NADPH</name>
        <dbReference type="ChEBI" id="CHEBI:57783"/>
    </ligand>
</feature>
<keyword evidence="22" id="KW-1185">Reference proteome</keyword>
<evidence type="ECO:0000256" key="13">
    <source>
        <dbReference type="ARBA" id="ARBA00080511"/>
    </source>
</evidence>
<dbReference type="EC" id="1.1.1.94" evidence="11 14"/>
<dbReference type="Proteomes" id="UP000236742">
    <property type="component" value="Unassembled WGS sequence"/>
</dbReference>
<comment type="function">
    <text evidence="14">Catalyzes the reduction of the glycolytic intermediate dihydroxyacetone phosphate (DHAP) to sn-glycerol 3-phosphate (G3P), the key precursor for phospholipid synthesis.</text>
</comment>
<dbReference type="AlphaFoldDB" id="A0A1H5VSY6"/>
<dbReference type="GO" id="GO:0008654">
    <property type="term" value="P:phospholipid biosynthetic process"/>
    <property type="evidence" value="ECO:0007669"/>
    <property type="project" value="UniProtKB-KW"/>
</dbReference>
<feature type="binding site" evidence="14">
    <location>
        <position position="248"/>
    </location>
    <ligand>
        <name>sn-glycerol 3-phosphate</name>
        <dbReference type="ChEBI" id="CHEBI:57597"/>
    </ligand>
</feature>
<dbReference type="GO" id="GO:0046168">
    <property type="term" value="P:glycerol-3-phosphate catabolic process"/>
    <property type="evidence" value="ECO:0007669"/>
    <property type="project" value="InterPro"/>
</dbReference>
<evidence type="ECO:0000256" key="10">
    <source>
        <dbReference type="ARBA" id="ARBA00052716"/>
    </source>
</evidence>
<dbReference type="GO" id="GO:0005829">
    <property type="term" value="C:cytosol"/>
    <property type="evidence" value="ECO:0007669"/>
    <property type="project" value="TreeGrafter"/>
</dbReference>
<evidence type="ECO:0000256" key="12">
    <source>
        <dbReference type="ARBA" id="ARBA00069372"/>
    </source>
</evidence>
<comment type="catalytic activity">
    <reaction evidence="14">
        <text>sn-glycerol 3-phosphate + NAD(+) = dihydroxyacetone phosphate + NADH + H(+)</text>
        <dbReference type="Rhea" id="RHEA:11092"/>
        <dbReference type="ChEBI" id="CHEBI:15378"/>
        <dbReference type="ChEBI" id="CHEBI:57540"/>
        <dbReference type="ChEBI" id="CHEBI:57597"/>
        <dbReference type="ChEBI" id="CHEBI:57642"/>
        <dbReference type="ChEBI" id="CHEBI:57945"/>
        <dbReference type="EC" id="1.1.1.94"/>
    </reaction>
</comment>
<evidence type="ECO:0000256" key="8">
    <source>
        <dbReference type="ARBA" id="ARBA00023209"/>
    </source>
</evidence>
<dbReference type="NCBIfam" id="NF000942">
    <property type="entry name" value="PRK00094.1-4"/>
    <property type="match status" value="1"/>
</dbReference>
<dbReference type="FunFam" id="3.40.50.720:FF:000019">
    <property type="entry name" value="Glycerol-3-phosphate dehydrogenase [NAD(P)+]"/>
    <property type="match status" value="1"/>
</dbReference>
<dbReference type="PANTHER" id="PTHR11728">
    <property type="entry name" value="GLYCEROL-3-PHOSPHATE DEHYDROGENASE"/>
    <property type="match status" value="1"/>
</dbReference>
<feature type="binding site" evidence="17">
    <location>
        <position position="134"/>
    </location>
    <ligand>
        <name>NAD(+)</name>
        <dbReference type="ChEBI" id="CHEBI:57540"/>
    </ligand>
</feature>
<evidence type="ECO:0000256" key="6">
    <source>
        <dbReference type="ARBA" id="ARBA00023027"/>
    </source>
</evidence>
<feature type="domain" description="Glycerol-3-phosphate dehydrogenase NAD-dependent N-terminal" evidence="19">
    <location>
        <begin position="3"/>
        <end position="152"/>
    </location>
</feature>
<keyword evidence="9 14" id="KW-1208">Phospholipid metabolism</keyword>
<feature type="binding site" evidence="14">
    <location>
        <position position="249"/>
    </location>
    <ligand>
        <name>sn-glycerol 3-phosphate</name>
        <dbReference type="ChEBI" id="CHEBI:57597"/>
    </ligand>
</feature>
<evidence type="ECO:0000313" key="22">
    <source>
        <dbReference type="Proteomes" id="UP000236742"/>
    </source>
</evidence>
<dbReference type="InterPro" id="IPR008927">
    <property type="entry name" value="6-PGluconate_DH-like_C_sf"/>
</dbReference>
<dbReference type="PRINTS" id="PR00077">
    <property type="entry name" value="GPDHDRGNASE"/>
</dbReference>
<dbReference type="InterPro" id="IPR013328">
    <property type="entry name" value="6PGD_dom2"/>
</dbReference>
<feature type="binding site" evidence="14">
    <location>
        <position position="30"/>
    </location>
    <ligand>
        <name>NADPH</name>
        <dbReference type="ChEBI" id="CHEBI:57783"/>
    </ligand>
</feature>
<feature type="binding site" evidence="14">
    <location>
        <position position="270"/>
    </location>
    <ligand>
        <name>NADPH</name>
        <dbReference type="ChEBI" id="CHEBI:57783"/>
    </ligand>
</feature>
<dbReference type="OrthoDB" id="9812273at2"/>
<dbReference type="PROSITE" id="PS00957">
    <property type="entry name" value="NAD_G3PDH"/>
    <property type="match status" value="1"/>
</dbReference>
<dbReference type="FunFam" id="1.10.1040.10:FF:000001">
    <property type="entry name" value="Glycerol-3-phosphate dehydrogenase [NAD(P)+]"/>
    <property type="match status" value="1"/>
</dbReference>
<dbReference type="PANTHER" id="PTHR11728:SF1">
    <property type="entry name" value="GLYCEROL-3-PHOSPHATE DEHYDROGENASE [NAD(+)] 2, CHLOROPLASTIC"/>
    <property type="match status" value="1"/>
</dbReference>
<dbReference type="UniPathway" id="UPA00940"/>
<dbReference type="GO" id="GO:0141153">
    <property type="term" value="F:glycerol-3-phosphate dehydrogenase (NADP+) activity"/>
    <property type="evidence" value="ECO:0007669"/>
    <property type="project" value="RHEA"/>
</dbReference>
<protein>
    <recommendedName>
        <fullName evidence="12 14">Glycerol-3-phosphate dehydrogenase [NAD(P)+]</fullName>
        <ecNumber evidence="11 14">1.1.1.94</ecNumber>
    </recommendedName>
    <alternativeName>
        <fullName evidence="14">NAD(P)(+)-dependent glycerol-3-phosphate dehydrogenase</fullName>
    </alternativeName>
    <alternativeName>
        <fullName evidence="13 14">NAD(P)H-dependent dihydroxyacetone-phosphate reductase</fullName>
    </alternativeName>
</protein>
<dbReference type="NCBIfam" id="NF000940">
    <property type="entry name" value="PRK00094.1-2"/>
    <property type="match status" value="1"/>
</dbReference>
<dbReference type="EMBL" id="FNVD01000006">
    <property type="protein sequence ID" value="SEF89961.1"/>
    <property type="molecule type" value="Genomic_DNA"/>
</dbReference>
<evidence type="ECO:0000259" key="20">
    <source>
        <dbReference type="Pfam" id="PF07479"/>
    </source>
</evidence>
<reference evidence="21 22" key="1">
    <citation type="submission" date="2016-10" db="EMBL/GenBank/DDBJ databases">
        <authorList>
            <person name="de Groot N.N."/>
        </authorList>
    </citation>
    <scope>NUCLEOTIDE SEQUENCE [LARGE SCALE GENOMIC DNA]</scope>
    <source>
        <strain evidence="21 22">DSM 23413</strain>
    </source>
</reference>